<evidence type="ECO:0000256" key="1">
    <source>
        <dbReference type="ARBA" id="ARBA00022679"/>
    </source>
</evidence>
<feature type="domain" description="Nucleotidyl transferase" evidence="3">
    <location>
        <begin position="2"/>
        <end position="207"/>
    </location>
</feature>
<dbReference type="InterPro" id="IPR029044">
    <property type="entry name" value="Nucleotide-diphossugar_trans"/>
</dbReference>
<dbReference type="RefSeq" id="WP_005558852.1">
    <property type="nucleotide sequence ID" value="NZ_AOIB01000036.1"/>
</dbReference>
<protein>
    <submittedName>
        <fullName evidence="4">UTP-glucose-1-phosphate uridylyltransferase</fullName>
    </submittedName>
</protein>
<dbReference type="PANTHER" id="PTHR43584">
    <property type="entry name" value="NUCLEOTIDYL TRANSFERASE"/>
    <property type="match status" value="1"/>
</dbReference>
<dbReference type="AlphaFoldDB" id="L9WYU5"/>
<keyword evidence="1 4" id="KW-0808">Transferase</keyword>
<reference evidence="4 5" key="1">
    <citation type="journal article" date="2014" name="PLoS Genet.">
        <title>Phylogenetically driven sequencing of extremely halophilic archaea reveals strategies for static and dynamic osmo-response.</title>
        <authorList>
            <person name="Becker E.A."/>
            <person name="Seitzer P.M."/>
            <person name="Tritt A."/>
            <person name="Larsen D."/>
            <person name="Krusor M."/>
            <person name="Yao A.I."/>
            <person name="Wu D."/>
            <person name="Madern D."/>
            <person name="Eisen J.A."/>
            <person name="Darling A.E."/>
            <person name="Facciotti M.T."/>
        </authorList>
    </citation>
    <scope>NUCLEOTIDE SEQUENCE [LARGE SCALE GENOMIC DNA]</scope>
    <source>
        <strain evidence="4 5">DSM 10524</strain>
    </source>
</reference>
<name>L9WYU5_9EURY</name>
<dbReference type="SUPFAM" id="SSF53448">
    <property type="entry name" value="Nucleotide-diphospho-sugar transferases"/>
    <property type="match status" value="1"/>
</dbReference>
<comment type="caution">
    <text evidence="4">The sequence shown here is derived from an EMBL/GenBank/DDBJ whole genome shotgun (WGS) entry which is preliminary data.</text>
</comment>
<dbReference type="Gene3D" id="3.90.550.10">
    <property type="entry name" value="Spore Coat Polysaccharide Biosynthesis Protein SpsA, Chain A"/>
    <property type="match status" value="1"/>
</dbReference>
<proteinExistence type="predicted"/>
<sequence length="234" mass="25162">MKGVVPAAGKGTRLRPLTDEKPKGLVEVDGQPILTHVFETLLEAGVDELLVVVGYRKEAIVDRYGDGYAGVPISYLHQREQRGLGHAVSLAEPHVDGPFVVLNGDNVFRGGIGPALERVESTDAEGALLLEGVDPEAARETGVVDVEDGQVREIVEKPDDPPSRLVTTGCYVLPPEIFHALALAQPSDRGEYELSEAVGLLTRAGRRIDAVRLPGDRININAPGDVERAERLLD</sequence>
<dbReference type="OrthoDB" id="15372at2157"/>
<gene>
    <name evidence="4" type="ORF">C491_18309</name>
</gene>
<keyword evidence="2 4" id="KW-0548">Nucleotidyltransferase</keyword>
<evidence type="ECO:0000313" key="4">
    <source>
        <dbReference type="EMBL" id="ELY54582.1"/>
    </source>
</evidence>
<evidence type="ECO:0000259" key="3">
    <source>
        <dbReference type="Pfam" id="PF00483"/>
    </source>
</evidence>
<dbReference type="InterPro" id="IPR005835">
    <property type="entry name" value="NTP_transferase_dom"/>
</dbReference>
<evidence type="ECO:0000256" key="2">
    <source>
        <dbReference type="ARBA" id="ARBA00022695"/>
    </source>
</evidence>
<dbReference type="GO" id="GO:0016779">
    <property type="term" value="F:nucleotidyltransferase activity"/>
    <property type="evidence" value="ECO:0007669"/>
    <property type="project" value="UniProtKB-KW"/>
</dbReference>
<accession>L9WYU5</accession>
<evidence type="ECO:0000313" key="5">
    <source>
        <dbReference type="Proteomes" id="UP000011688"/>
    </source>
</evidence>
<dbReference type="InterPro" id="IPR050065">
    <property type="entry name" value="GlmU-like"/>
</dbReference>
<keyword evidence="5" id="KW-1185">Reference proteome</keyword>
<dbReference type="Pfam" id="PF00483">
    <property type="entry name" value="NTP_transferase"/>
    <property type="match status" value="1"/>
</dbReference>
<dbReference type="eggNOG" id="arCOG00664">
    <property type="taxonomic scope" value="Archaea"/>
</dbReference>
<dbReference type="STRING" id="1227497.C491_18309"/>
<dbReference type="Proteomes" id="UP000011688">
    <property type="component" value="Unassembled WGS sequence"/>
</dbReference>
<organism evidence="4 5">
    <name type="scientific">Natronococcus amylolyticus DSM 10524</name>
    <dbReference type="NCBI Taxonomy" id="1227497"/>
    <lineage>
        <taxon>Archaea</taxon>
        <taxon>Methanobacteriati</taxon>
        <taxon>Methanobacteriota</taxon>
        <taxon>Stenosarchaea group</taxon>
        <taxon>Halobacteria</taxon>
        <taxon>Halobacteriales</taxon>
        <taxon>Natrialbaceae</taxon>
        <taxon>Natronococcus</taxon>
    </lineage>
</organism>
<dbReference type="EMBL" id="AOIB01000036">
    <property type="protein sequence ID" value="ELY54582.1"/>
    <property type="molecule type" value="Genomic_DNA"/>
</dbReference>
<dbReference type="PANTHER" id="PTHR43584:SF8">
    <property type="entry name" value="N-ACETYLMURAMATE ALPHA-1-PHOSPHATE URIDYLYLTRANSFERASE"/>
    <property type="match status" value="1"/>
</dbReference>